<dbReference type="InterPro" id="IPR008969">
    <property type="entry name" value="CarboxyPept-like_regulatory"/>
</dbReference>
<dbReference type="GO" id="GO:0004180">
    <property type="term" value="F:carboxypeptidase activity"/>
    <property type="evidence" value="ECO:0007669"/>
    <property type="project" value="UniProtKB-KW"/>
</dbReference>
<proteinExistence type="predicted"/>
<evidence type="ECO:0000256" key="1">
    <source>
        <dbReference type="SAM" id="MobiDB-lite"/>
    </source>
</evidence>
<dbReference type="InterPro" id="IPR041700">
    <property type="entry name" value="OMP_b-brl_3"/>
</dbReference>
<reference evidence="3 4" key="1">
    <citation type="submission" date="2018-06" db="EMBL/GenBank/DDBJ databases">
        <title>Genomic Encyclopedia of Archaeal and Bacterial Type Strains, Phase II (KMG-II): from individual species to whole genera.</title>
        <authorList>
            <person name="Goeker M."/>
        </authorList>
    </citation>
    <scope>NUCLEOTIDE SEQUENCE [LARGE SCALE GENOMIC DNA]</scope>
    <source>
        <strain evidence="3 4">DSM 23522</strain>
    </source>
</reference>
<dbReference type="SUPFAM" id="SSF49464">
    <property type="entry name" value="Carboxypeptidase regulatory domain-like"/>
    <property type="match status" value="1"/>
</dbReference>
<dbReference type="Pfam" id="PF14905">
    <property type="entry name" value="OMP_b-brl_3"/>
    <property type="match status" value="1"/>
</dbReference>
<evidence type="ECO:0000259" key="2">
    <source>
        <dbReference type="Pfam" id="PF14905"/>
    </source>
</evidence>
<keyword evidence="3" id="KW-0645">Protease</keyword>
<sequence>MGQGLFLVAYQTTKNPRQYCQMKKFHFSILFSILFFNLSFSQDFVLSGKIVDAITKAPLEASTIYAESLKDSTLVSYTVSDQKGVFELEGDTNLKEVNVYFSYNGYKPHYIKVKLGAQVDLGNVQLEEQAQELDAVLVVGDRVPITIKKDTLEFNADSFKTKPDATVEDVLKKLPGVEVDSDGKITVNGKEVNQVLVNGQVFFSNDPKVATKSLPKDIISKIQITDTKTKTEEFTGEAGDGENKTINLTIKEDKNKGYLGRMAAGYGTDERYQLNGLINYFNDKKRVSVIASSNNINNSGFSFDEIYDMVGNTDGGYSGARESGLINNFGNGITTSSNVGTSYANSEKGEYKIDANYFFGYSDSYNDQRTSRENILPDSRYFTDNVSNFEGSTNSNRGAANIDYDVDETLRVTVQPSMSINRTNSVNSNNTTSTDENGDLINRNDRITVSDGHQRNFSNRLGIMKKLDTIGKMISINFSNNNSENVNTSNLNSFREIYGDDPSVENLDQLSEIDNQTNSYELELDYRQPLTSKLFLDFGYEYRNDQRDNAKQVMDFDAATNGYTDFNTALSSDFNFGNIQQSPSFGIRSNGEKLNIRANASYVMTDLKNQDFLQNTSFSNSYKNLLFRTNIRYNIGKNKRLYLRYNSRLNVPSVNQLQPVPNINDPLNVVIGNPNLLPSVNHGVDFNYNNYNWKDKTGIFLYTGFDIQKDRVSAISTTDDNFLRTTRYTNVDGNYSGYGGVGYSKQIKKDSLYTLKFNVRPRLSYGRQVSFTNGVELKAKSFDVTPYISTTYNYKEQLEIEPGYGIGFNNTTYNLESVEDIKFTSQNASLRVTTYWPKNLIWGNDLKYSYNGNVGPGFRKDALFWNMSLGLQMMKDKGTLKVLAYDLLDQNINTRRTTGEDFIQDFQGTVLQQYFMASFTYKFDQFGGKKPDVGGRRGRYN</sequence>
<feature type="region of interest" description="Disordered" evidence="1">
    <location>
        <begin position="421"/>
        <end position="441"/>
    </location>
</feature>
<keyword evidence="4" id="KW-1185">Reference proteome</keyword>
<protein>
    <submittedName>
        <fullName evidence="3">Carboxypeptidase-like protein</fullName>
    </submittedName>
</protein>
<organism evidence="3 4">
    <name type="scientific">Arenibacter echinorum</name>
    <dbReference type="NCBI Taxonomy" id="440515"/>
    <lineage>
        <taxon>Bacteria</taxon>
        <taxon>Pseudomonadati</taxon>
        <taxon>Bacteroidota</taxon>
        <taxon>Flavobacteriia</taxon>
        <taxon>Flavobacteriales</taxon>
        <taxon>Flavobacteriaceae</taxon>
        <taxon>Arenibacter</taxon>
    </lineage>
</organism>
<dbReference type="EMBL" id="QLLN01000007">
    <property type="protein sequence ID" value="RAJ07990.1"/>
    <property type="molecule type" value="Genomic_DNA"/>
</dbReference>
<dbReference type="Proteomes" id="UP000249696">
    <property type="component" value="Unassembled WGS sequence"/>
</dbReference>
<gene>
    <name evidence="3" type="ORF">LV92_03552</name>
</gene>
<dbReference type="Pfam" id="PF13715">
    <property type="entry name" value="CarbopepD_reg_2"/>
    <property type="match status" value="1"/>
</dbReference>
<feature type="compositionally biased region" description="Low complexity" evidence="1">
    <location>
        <begin position="421"/>
        <end position="434"/>
    </location>
</feature>
<dbReference type="AlphaFoldDB" id="A0A327QUE3"/>
<evidence type="ECO:0000313" key="3">
    <source>
        <dbReference type="EMBL" id="RAJ07990.1"/>
    </source>
</evidence>
<comment type="caution">
    <text evidence="3">The sequence shown here is derived from an EMBL/GenBank/DDBJ whole genome shotgun (WGS) entry which is preliminary data.</text>
</comment>
<feature type="domain" description="Outer membrane protein beta-barrel" evidence="2">
    <location>
        <begin position="465"/>
        <end position="921"/>
    </location>
</feature>
<dbReference type="SUPFAM" id="SSF56935">
    <property type="entry name" value="Porins"/>
    <property type="match status" value="1"/>
</dbReference>
<keyword evidence="3" id="KW-0121">Carboxypeptidase</keyword>
<evidence type="ECO:0000313" key="4">
    <source>
        <dbReference type="Proteomes" id="UP000249696"/>
    </source>
</evidence>
<keyword evidence="3" id="KW-0378">Hydrolase</keyword>
<name>A0A327QUE3_9FLAO</name>
<accession>A0A327QUE3</accession>